<dbReference type="GO" id="GO:0046872">
    <property type="term" value="F:metal ion binding"/>
    <property type="evidence" value="ECO:0007669"/>
    <property type="project" value="UniProtKB-KW"/>
</dbReference>
<dbReference type="CDD" id="cd07723">
    <property type="entry name" value="hydroxyacylglutathione_hydrolase_MBL-fold"/>
    <property type="match status" value="1"/>
</dbReference>
<dbReference type="EC" id="3.1.2.6" evidence="7"/>
<evidence type="ECO:0000256" key="3">
    <source>
        <dbReference type="ARBA" id="ARBA00006759"/>
    </source>
</evidence>
<comment type="pathway">
    <text evidence="2 7">Secondary metabolite metabolism; methylglyoxal degradation; (R)-lactate from methylglyoxal: step 2/2.</text>
</comment>
<dbReference type="SUPFAM" id="SSF56281">
    <property type="entry name" value="Metallo-hydrolase/oxidoreductase"/>
    <property type="match status" value="1"/>
</dbReference>
<keyword evidence="5 7" id="KW-0378">Hydrolase</keyword>
<keyword evidence="4 7" id="KW-0479">Metal-binding</keyword>
<feature type="binding site" evidence="7">
    <location>
        <position position="65"/>
    </location>
    <ligand>
        <name>Zn(2+)</name>
        <dbReference type="ChEBI" id="CHEBI:29105"/>
        <label>2</label>
    </ligand>
</feature>
<evidence type="ECO:0000256" key="4">
    <source>
        <dbReference type="ARBA" id="ARBA00022723"/>
    </source>
</evidence>
<comment type="cofactor">
    <cofactor evidence="7">
        <name>Zn(2+)</name>
        <dbReference type="ChEBI" id="CHEBI:29105"/>
    </cofactor>
    <text evidence="7">Binds 2 Zn(2+) ions per subunit.</text>
</comment>
<feature type="binding site" evidence="7">
    <location>
        <position position="135"/>
    </location>
    <ligand>
        <name>Zn(2+)</name>
        <dbReference type="ChEBI" id="CHEBI:29105"/>
        <label>1</label>
    </ligand>
</feature>
<dbReference type="InterPro" id="IPR032282">
    <property type="entry name" value="HAGH_C"/>
</dbReference>
<feature type="domain" description="Metallo-beta-lactamase" evidence="8">
    <location>
        <begin position="18"/>
        <end position="173"/>
    </location>
</feature>
<feature type="binding site" evidence="7">
    <location>
        <position position="60"/>
    </location>
    <ligand>
        <name>Zn(2+)</name>
        <dbReference type="ChEBI" id="CHEBI:29105"/>
        <label>1</label>
    </ligand>
</feature>
<dbReference type="KEGG" id="asip:AQUSIP_01850"/>
<evidence type="ECO:0000256" key="7">
    <source>
        <dbReference type="HAMAP-Rule" id="MF_01374"/>
    </source>
</evidence>
<comment type="similarity">
    <text evidence="3 7">Belongs to the metallo-beta-lactamase superfamily. Glyoxalase II family.</text>
</comment>
<dbReference type="HAMAP" id="MF_01374">
    <property type="entry name" value="Glyoxalase_2"/>
    <property type="match status" value="1"/>
</dbReference>
<dbReference type="InterPro" id="IPR050110">
    <property type="entry name" value="Glyoxalase_II_hydrolase"/>
</dbReference>
<evidence type="ECO:0000313" key="10">
    <source>
        <dbReference type="Proteomes" id="UP000324194"/>
    </source>
</evidence>
<evidence type="ECO:0000313" key="9">
    <source>
        <dbReference type="EMBL" id="VVC74911.1"/>
    </source>
</evidence>
<evidence type="ECO:0000256" key="5">
    <source>
        <dbReference type="ARBA" id="ARBA00022801"/>
    </source>
</evidence>
<keyword evidence="10" id="KW-1185">Reference proteome</keyword>
<dbReference type="InterPro" id="IPR036866">
    <property type="entry name" value="RibonucZ/Hydroxyglut_hydro"/>
</dbReference>
<dbReference type="GO" id="GO:0019243">
    <property type="term" value="P:methylglyoxal catabolic process to D-lactate via S-lactoyl-glutathione"/>
    <property type="evidence" value="ECO:0007669"/>
    <property type="project" value="UniProtKB-UniRule"/>
</dbReference>
<evidence type="ECO:0000256" key="6">
    <source>
        <dbReference type="ARBA" id="ARBA00022833"/>
    </source>
</evidence>
<name>A0A5E4PEX9_9COXI</name>
<feature type="binding site" evidence="7">
    <location>
        <position position="64"/>
    </location>
    <ligand>
        <name>Zn(2+)</name>
        <dbReference type="ChEBI" id="CHEBI:29105"/>
        <label>2</label>
    </ligand>
</feature>
<feature type="binding site" evidence="7">
    <location>
        <position position="173"/>
    </location>
    <ligand>
        <name>Zn(2+)</name>
        <dbReference type="ChEBI" id="CHEBI:29105"/>
        <label>2</label>
    </ligand>
</feature>
<dbReference type="PANTHER" id="PTHR43705">
    <property type="entry name" value="HYDROXYACYLGLUTATHIONE HYDROLASE"/>
    <property type="match status" value="1"/>
</dbReference>
<dbReference type="InterPro" id="IPR001279">
    <property type="entry name" value="Metallo-B-lactamas"/>
</dbReference>
<comment type="catalytic activity">
    <reaction evidence="1 7">
        <text>an S-(2-hydroxyacyl)glutathione + H2O = a 2-hydroxy carboxylate + glutathione + H(+)</text>
        <dbReference type="Rhea" id="RHEA:21864"/>
        <dbReference type="ChEBI" id="CHEBI:15377"/>
        <dbReference type="ChEBI" id="CHEBI:15378"/>
        <dbReference type="ChEBI" id="CHEBI:57925"/>
        <dbReference type="ChEBI" id="CHEBI:58896"/>
        <dbReference type="ChEBI" id="CHEBI:71261"/>
        <dbReference type="EC" id="3.1.2.6"/>
    </reaction>
</comment>
<evidence type="ECO:0000256" key="2">
    <source>
        <dbReference type="ARBA" id="ARBA00004963"/>
    </source>
</evidence>
<gene>
    <name evidence="7 9" type="primary">gloB</name>
    <name evidence="9" type="ORF">AQUSIP_01850</name>
</gene>
<dbReference type="GO" id="GO:0004416">
    <property type="term" value="F:hydroxyacylglutathione hydrolase activity"/>
    <property type="evidence" value="ECO:0007669"/>
    <property type="project" value="UniProtKB-UniRule"/>
</dbReference>
<dbReference type="UniPathway" id="UPA00619">
    <property type="reaction ID" value="UER00676"/>
</dbReference>
<feature type="binding site" evidence="7">
    <location>
        <position position="62"/>
    </location>
    <ligand>
        <name>Zn(2+)</name>
        <dbReference type="ChEBI" id="CHEBI:29105"/>
        <label>1</label>
    </ligand>
</feature>
<feature type="binding site" evidence="7">
    <location>
        <position position="118"/>
    </location>
    <ligand>
        <name>Zn(2+)</name>
        <dbReference type="ChEBI" id="CHEBI:29105"/>
        <label>1</label>
    </ligand>
</feature>
<proteinExistence type="inferred from homology"/>
<dbReference type="OrthoDB" id="9802248at2"/>
<dbReference type="Gene3D" id="3.60.15.10">
    <property type="entry name" value="Ribonuclease Z/Hydroxyacylglutathione hydrolase-like"/>
    <property type="match status" value="1"/>
</dbReference>
<dbReference type="InterPro" id="IPR035680">
    <property type="entry name" value="Clx_II_MBL"/>
</dbReference>
<dbReference type="RefSeq" id="WP_148337743.1">
    <property type="nucleotide sequence ID" value="NZ_LR699119.1"/>
</dbReference>
<reference evidence="9 10" key="1">
    <citation type="submission" date="2019-08" db="EMBL/GenBank/DDBJ databases">
        <authorList>
            <person name="Guy L."/>
        </authorList>
    </citation>
    <scope>NUCLEOTIDE SEQUENCE [LARGE SCALE GENOMIC DNA]</scope>
    <source>
        <strain evidence="9 10">SGT-108</strain>
    </source>
</reference>
<dbReference type="Pfam" id="PF16123">
    <property type="entry name" value="HAGH_C"/>
    <property type="match status" value="1"/>
</dbReference>
<accession>A0A5E4PEX9</accession>
<dbReference type="Pfam" id="PF00753">
    <property type="entry name" value="Lactamase_B"/>
    <property type="match status" value="1"/>
</dbReference>
<evidence type="ECO:0000259" key="8">
    <source>
        <dbReference type="SMART" id="SM00849"/>
    </source>
</evidence>
<dbReference type="SMART" id="SM00849">
    <property type="entry name" value="Lactamase_B"/>
    <property type="match status" value="1"/>
</dbReference>
<sequence length="262" mass="29524">MTVTKNIVIEPVRTLKDNYVWTLINHKQLTAVIVDPGEARPVIDFLNNRQLSLLAILVTHHHWDHTGGIAEILNHFDAPVYGPAEEKIPQITHRVSEGTQINITGFPVKLQTLEIPGHTSGHVAYYGGQMLFCGDTLFAAGCGRIFEGTPAQMYSSLQKLAALPDDTLVYCAHEYTLNNLRFAKTVEPGNLAIEKRMEKVEKLVNKNLPSLPALLNEEKETNPFLRCHLPEIKSAVERRQYQHLNDPVAVFAALRKWKDNFQ</sequence>
<evidence type="ECO:0000256" key="1">
    <source>
        <dbReference type="ARBA" id="ARBA00001623"/>
    </source>
</evidence>
<comment type="function">
    <text evidence="7">Thiolesterase that catalyzes the hydrolysis of S-D-lactoyl-glutathione to form glutathione and D-lactic acid.</text>
</comment>
<protein>
    <recommendedName>
        <fullName evidence="7">Hydroxyacylglutathione hydrolase</fullName>
        <ecNumber evidence="7">3.1.2.6</ecNumber>
    </recommendedName>
    <alternativeName>
        <fullName evidence="7">Glyoxalase II</fullName>
        <shortName evidence="7">Glx II</shortName>
    </alternativeName>
</protein>
<feature type="binding site" evidence="7">
    <location>
        <position position="135"/>
    </location>
    <ligand>
        <name>Zn(2+)</name>
        <dbReference type="ChEBI" id="CHEBI:29105"/>
        <label>2</label>
    </ligand>
</feature>
<organism evidence="9 10">
    <name type="scientific">Aquicella siphonis</name>
    <dbReference type="NCBI Taxonomy" id="254247"/>
    <lineage>
        <taxon>Bacteria</taxon>
        <taxon>Pseudomonadati</taxon>
        <taxon>Pseudomonadota</taxon>
        <taxon>Gammaproteobacteria</taxon>
        <taxon>Legionellales</taxon>
        <taxon>Coxiellaceae</taxon>
        <taxon>Aquicella</taxon>
    </lineage>
</organism>
<dbReference type="Proteomes" id="UP000324194">
    <property type="component" value="Chromosome 1"/>
</dbReference>
<dbReference type="AlphaFoldDB" id="A0A5E4PEX9"/>
<comment type="subunit">
    <text evidence="7">Monomer.</text>
</comment>
<dbReference type="PIRSF" id="PIRSF005457">
    <property type="entry name" value="Glx"/>
    <property type="match status" value="1"/>
</dbReference>
<dbReference type="InterPro" id="IPR017782">
    <property type="entry name" value="Hydroxyacylglutathione_Hdrlase"/>
</dbReference>
<dbReference type="EMBL" id="LR699119">
    <property type="protein sequence ID" value="VVC74911.1"/>
    <property type="molecule type" value="Genomic_DNA"/>
</dbReference>
<dbReference type="NCBIfam" id="TIGR03413">
    <property type="entry name" value="GSH_gloB"/>
    <property type="match status" value="1"/>
</dbReference>
<keyword evidence="6 7" id="KW-0862">Zinc</keyword>
<dbReference type="PANTHER" id="PTHR43705:SF1">
    <property type="entry name" value="HYDROXYACYLGLUTATHIONE HYDROLASE GLOB"/>
    <property type="match status" value="1"/>
</dbReference>